<dbReference type="SUPFAM" id="SSF161098">
    <property type="entry name" value="MetI-like"/>
    <property type="match status" value="1"/>
</dbReference>
<evidence type="ECO:0000256" key="1">
    <source>
        <dbReference type="ARBA" id="ARBA00004651"/>
    </source>
</evidence>
<evidence type="ECO:0000256" key="5">
    <source>
        <dbReference type="ARBA" id="ARBA00022989"/>
    </source>
</evidence>
<name>R7WT03_9NOCA</name>
<dbReference type="InterPro" id="IPR000515">
    <property type="entry name" value="MetI-like"/>
</dbReference>
<dbReference type="Gene3D" id="1.10.3720.10">
    <property type="entry name" value="MetI-like"/>
    <property type="match status" value="1"/>
</dbReference>
<dbReference type="AlphaFoldDB" id="R7WT03"/>
<keyword evidence="3" id="KW-1003">Cell membrane</keyword>
<dbReference type="Pfam" id="PF00528">
    <property type="entry name" value="BPD_transp_1"/>
    <property type="match status" value="1"/>
</dbReference>
<feature type="transmembrane region" description="Helical" evidence="7">
    <location>
        <begin position="42"/>
        <end position="63"/>
    </location>
</feature>
<dbReference type="PROSITE" id="PS50928">
    <property type="entry name" value="ABC_TM1"/>
    <property type="match status" value="1"/>
</dbReference>
<dbReference type="Proteomes" id="UP000013525">
    <property type="component" value="Unassembled WGS sequence"/>
</dbReference>
<dbReference type="PANTHER" id="PTHR43163:SF7">
    <property type="entry name" value="DIPEPTIDE-TRANSPORT INTEGRAL MEMBRANE PROTEIN ABC TRANSPORTER DPPB-RELATED"/>
    <property type="match status" value="1"/>
</dbReference>
<keyword evidence="11" id="KW-1185">Reference proteome</keyword>
<comment type="subcellular location">
    <subcellularLocation>
        <location evidence="1 7">Cell membrane</location>
        <topology evidence="1 7">Multi-pass membrane protein</topology>
    </subcellularLocation>
</comment>
<evidence type="ECO:0000256" key="8">
    <source>
        <dbReference type="SAM" id="MobiDB-lite"/>
    </source>
</evidence>
<evidence type="ECO:0000256" key="3">
    <source>
        <dbReference type="ARBA" id="ARBA00022475"/>
    </source>
</evidence>
<evidence type="ECO:0000256" key="2">
    <source>
        <dbReference type="ARBA" id="ARBA00022448"/>
    </source>
</evidence>
<evidence type="ECO:0000256" key="6">
    <source>
        <dbReference type="ARBA" id="ARBA00023136"/>
    </source>
</evidence>
<dbReference type="GO" id="GO:0005886">
    <property type="term" value="C:plasma membrane"/>
    <property type="evidence" value="ECO:0007669"/>
    <property type="project" value="UniProtKB-SubCell"/>
</dbReference>
<dbReference type="InterPro" id="IPR035906">
    <property type="entry name" value="MetI-like_sf"/>
</dbReference>
<proteinExistence type="inferred from homology"/>
<evidence type="ECO:0000313" key="11">
    <source>
        <dbReference type="Proteomes" id="UP000013525"/>
    </source>
</evidence>
<feature type="transmembrane region" description="Helical" evidence="7">
    <location>
        <begin position="132"/>
        <end position="156"/>
    </location>
</feature>
<dbReference type="GO" id="GO:0055085">
    <property type="term" value="P:transmembrane transport"/>
    <property type="evidence" value="ECO:0007669"/>
    <property type="project" value="InterPro"/>
</dbReference>
<dbReference type="PATRIC" id="fig|1273125.3.peg.228"/>
<keyword evidence="5 7" id="KW-1133">Transmembrane helix</keyword>
<keyword evidence="2 7" id="KW-0813">Transport</keyword>
<accession>R7WT03</accession>
<protein>
    <submittedName>
        <fullName evidence="10">Putative oligopeptide/dipeptide ABC transporter</fullName>
    </submittedName>
</protein>
<comment type="similarity">
    <text evidence="7">Belongs to the binding-protein-dependent transport system permease family.</text>
</comment>
<feature type="transmembrane region" description="Helical" evidence="7">
    <location>
        <begin position="168"/>
        <end position="195"/>
    </location>
</feature>
<dbReference type="CDD" id="cd06261">
    <property type="entry name" value="TM_PBP2"/>
    <property type="match status" value="1"/>
</dbReference>
<comment type="caution">
    <text evidence="10">The sequence shown here is derived from an EMBL/GenBank/DDBJ whole genome shotgun (WGS) entry which is preliminary data.</text>
</comment>
<dbReference type="EMBL" id="APMY01000004">
    <property type="protein sequence ID" value="EOM78401.1"/>
    <property type="molecule type" value="Genomic_DNA"/>
</dbReference>
<evidence type="ECO:0000256" key="7">
    <source>
        <dbReference type="RuleBase" id="RU363032"/>
    </source>
</evidence>
<sequence length="352" mass="36387">MESARRSAPRRDVPLMTTPGTTTTPAPPTRLRALARHLAGRLPSAVAVLVGASILVFVSLRLLPGDPAVALAGQDATPESIAAIRHELGLDASLVAQYWSWISGLVTGDAGRSHQIGGSVGELLADALPNTVVLAGTALGFAILTALVLSVASVAWPKRALTTIVDAAGTLAVALPPFVTGVLFVLVFAVLVPILPAGGLPPGRFLDRPDITAQYLLMPALCLGLPAAAALTRFLTESLRTEMNSPHALTQLALGVSRVHILTHGALRAALPPVTTVLGVVTGTLLGGAVLVEAIFAWPGVGMLIEQGISRRDYPVVQALLLLAVAVFVVIQLLTDLVNALLDPRITTGARS</sequence>
<feature type="domain" description="ABC transmembrane type-1" evidence="9">
    <location>
        <begin position="128"/>
        <end position="335"/>
    </location>
</feature>
<keyword evidence="4 7" id="KW-0812">Transmembrane</keyword>
<evidence type="ECO:0000313" key="10">
    <source>
        <dbReference type="EMBL" id="EOM78401.1"/>
    </source>
</evidence>
<dbReference type="eggNOG" id="COG0601">
    <property type="taxonomic scope" value="Bacteria"/>
</dbReference>
<keyword evidence="6 7" id="KW-0472">Membrane</keyword>
<reference evidence="10 11" key="1">
    <citation type="journal article" date="2013" name="Genome Announc.">
        <title>Draft Genome Sequence of Rhodococcus rhodnii Strain LMG5362, a Symbiont of Rhodnius prolixus (Hemiptera, Reduviidae, Triatominae), the Principle Vector of Trypanosoma cruzi.</title>
        <authorList>
            <person name="Pachebat J.A."/>
            <person name="van Keulen G."/>
            <person name="Whitten M.M."/>
            <person name="Girdwood S."/>
            <person name="Del Sol R."/>
            <person name="Dyson P.J."/>
            <person name="Facey P.D."/>
        </authorList>
    </citation>
    <scope>NUCLEOTIDE SEQUENCE [LARGE SCALE GENOMIC DNA]</scope>
    <source>
        <strain evidence="10 11">LMG 5362</strain>
    </source>
</reference>
<gene>
    <name evidence="10" type="ORF">Rrhod_0229</name>
</gene>
<feature type="transmembrane region" description="Helical" evidence="7">
    <location>
        <begin position="277"/>
        <end position="304"/>
    </location>
</feature>
<dbReference type="Pfam" id="PF19300">
    <property type="entry name" value="BPD_transp_1_N"/>
    <property type="match status" value="1"/>
</dbReference>
<feature type="transmembrane region" description="Helical" evidence="7">
    <location>
        <begin position="316"/>
        <end position="335"/>
    </location>
</feature>
<evidence type="ECO:0000259" key="9">
    <source>
        <dbReference type="PROSITE" id="PS50928"/>
    </source>
</evidence>
<dbReference type="PANTHER" id="PTHR43163">
    <property type="entry name" value="DIPEPTIDE TRANSPORT SYSTEM PERMEASE PROTEIN DPPB-RELATED"/>
    <property type="match status" value="1"/>
</dbReference>
<feature type="region of interest" description="Disordered" evidence="8">
    <location>
        <begin position="1"/>
        <end position="27"/>
    </location>
</feature>
<organism evidence="10 11">
    <name type="scientific">Rhodococcus rhodnii LMG 5362</name>
    <dbReference type="NCBI Taxonomy" id="1273125"/>
    <lineage>
        <taxon>Bacteria</taxon>
        <taxon>Bacillati</taxon>
        <taxon>Actinomycetota</taxon>
        <taxon>Actinomycetes</taxon>
        <taxon>Mycobacteriales</taxon>
        <taxon>Nocardiaceae</taxon>
        <taxon>Rhodococcus</taxon>
    </lineage>
</organism>
<feature type="transmembrane region" description="Helical" evidence="7">
    <location>
        <begin position="215"/>
        <end position="236"/>
    </location>
</feature>
<evidence type="ECO:0000256" key="4">
    <source>
        <dbReference type="ARBA" id="ARBA00022692"/>
    </source>
</evidence>
<feature type="compositionally biased region" description="Low complexity" evidence="8">
    <location>
        <begin position="17"/>
        <end position="27"/>
    </location>
</feature>
<dbReference type="InterPro" id="IPR045621">
    <property type="entry name" value="BPD_transp_1_N"/>
</dbReference>